<dbReference type="GO" id="GO:0005507">
    <property type="term" value="F:copper ion binding"/>
    <property type="evidence" value="ECO:0007669"/>
    <property type="project" value="InterPro"/>
</dbReference>
<dbReference type="PANTHER" id="PTHR11709:SF394">
    <property type="entry name" value="FI03373P-RELATED"/>
    <property type="match status" value="1"/>
</dbReference>
<proteinExistence type="predicted"/>
<dbReference type="InterPro" id="IPR011707">
    <property type="entry name" value="Cu-oxidase-like_N"/>
</dbReference>
<dbReference type="InterPro" id="IPR045087">
    <property type="entry name" value="Cu-oxidase_fam"/>
</dbReference>
<evidence type="ECO:0000256" key="2">
    <source>
        <dbReference type="ARBA" id="ARBA00023002"/>
    </source>
</evidence>
<evidence type="ECO:0000256" key="3">
    <source>
        <dbReference type="ARBA" id="ARBA00023008"/>
    </source>
</evidence>
<reference evidence="5" key="1">
    <citation type="submission" date="2016-10" db="EMBL/GenBank/DDBJ databases">
        <title>Sequence of Gallionella enrichment culture.</title>
        <authorList>
            <person name="Poehlein A."/>
            <person name="Muehling M."/>
            <person name="Daniel R."/>
        </authorList>
    </citation>
    <scope>NUCLEOTIDE SEQUENCE</scope>
</reference>
<dbReference type="PROSITE" id="PS51257">
    <property type="entry name" value="PROKAR_LIPOPROTEIN"/>
    <property type="match status" value="1"/>
</dbReference>
<dbReference type="SUPFAM" id="SSF49503">
    <property type="entry name" value="Cupredoxins"/>
    <property type="match status" value="2"/>
</dbReference>
<feature type="domain" description="Plastocyanin-like" evidence="4">
    <location>
        <begin position="90"/>
        <end position="195"/>
    </location>
</feature>
<evidence type="ECO:0000259" key="4">
    <source>
        <dbReference type="Pfam" id="PF07732"/>
    </source>
</evidence>
<evidence type="ECO:0000313" key="5">
    <source>
        <dbReference type="EMBL" id="OIR14597.1"/>
    </source>
</evidence>
<dbReference type="PANTHER" id="PTHR11709">
    <property type="entry name" value="MULTI-COPPER OXIDASE"/>
    <property type="match status" value="1"/>
</dbReference>
<accession>A0A1J5TE50</accession>
<evidence type="ECO:0000256" key="1">
    <source>
        <dbReference type="ARBA" id="ARBA00022723"/>
    </source>
</evidence>
<dbReference type="GO" id="GO:0016491">
    <property type="term" value="F:oxidoreductase activity"/>
    <property type="evidence" value="ECO:0007669"/>
    <property type="project" value="UniProtKB-KW"/>
</dbReference>
<comment type="caution">
    <text evidence="5">The sequence shown here is derived from an EMBL/GenBank/DDBJ whole genome shotgun (WGS) entry which is preliminary data.</text>
</comment>
<keyword evidence="2" id="KW-0560">Oxidoreductase</keyword>
<dbReference type="InterPro" id="IPR008972">
    <property type="entry name" value="Cupredoxin"/>
</dbReference>
<name>A0A1J5TE50_9ZZZZ</name>
<gene>
    <name evidence="5" type="ORF">GALL_44010</name>
</gene>
<dbReference type="AlphaFoldDB" id="A0A1J5TE50"/>
<protein>
    <submittedName>
        <fullName evidence="5">Multicopper oxidase</fullName>
    </submittedName>
</protein>
<keyword evidence="1" id="KW-0479">Metal-binding</keyword>
<organism evidence="5">
    <name type="scientific">mine drainage metagenome</name>
    <dbReference type="NCBI Taxonomy" id="410659"/>
    <lineage>
        <taxon>unclassified sequences</taxon>
        <taxon>metagenomes</taxon>
        <taxon>ecological metagenomes</taxon>
    </lineage>
</organism>
<dbReference type="Pfam" id="PF07732">
    <property type="entry name" value="Cu-oxidase_3"/>
    <property type="match status" value="1"/>
</dbReference>
<dbReference type="Gene3D" id="2.60.40.420">
    <property type="entry name" value="Cupredoxins - blue copper proteins"/>
    <property type="match status" value="1"/>
</dbReference>
<sequence length="503" mass="54060">MKPSSRNFRRFASWFLASAACLLYSAMAQAAVTGITGPAFNLTASADYTSQPDGAMIYSWGYGCTGTPSGFAPARPANAQGPAPNCPLMQLPGPTMIVNEGDAVTVTLTNALPPAAGNTSIVFPGFQVTTSGGVSGALVQEAAPASTVTTANPAANQVTYHFTATKPGTYAYYSGSQPELQIEMGLYGAIVVLPKFAVPAGCAQGPYALAATAYDHDATCYDREYLFQFSEMDSRIHQQAQAQVSACPVGPCPQIMVTTEPYHPNYFLVNGRSMPDDMDTPYSMSYIHQPYNGNPHIHPGEKLLMRVVGQGRWQHPFHFHGNHARVLARDGNLIVSRTDPTKLAGPLLFTIPTVSGQTVDAVFTWSGKGLNWDVYNHKAGDGSTCTPDVNGYHSVKTDPNYGEWCADHLKPIPITPPDPQIVANGSWYAGTPYLGIQTSNSGFNSTPLPPGTLNFNGGSTEAGYAYMWHSHNEREITTNDVFPGGMMMMLIIDPYTWNIDESL</sequence>
<keyword evidence="3" id="KW-0186">Copper</keyword>
<dbReference type="EMBL" id="MLJW01000011">
    <property type="protein sequence ID" value="OIR14597.1"/>
    <property type="molecule type" value="Genomic_DNA"/>
</dbReference>